<gene>
    <name evidence="2" type="ORF">BEN49_17990</name>
</gene>
<dbReference type="Gene3D" id="3.40.50.1390">
    <property type="entry name" value="Resolvase, N-terminal catalytic domain"/>
    <property type="match status" value="1"/>
</dbReference>
<dbReference type="PANTHER" id="PTHR30461:SF23">
    <property type="entry name" value="DNA RECOMBINASE-RELATED"/>
    <property type="match status" value="1"/>
</dbReference>
<dbReference type="Proteomes" id="UP000177506">
    <property type="component" value="Unassembled WGS sequence"/>
</dbReference>
<accession>A0A1G1TM11</accession>
<reference evidence="2 3" key="1">
    <citation type="submission" date="2016-08" db="EMBL/GenBank/DDBJ databases">
        <title>Hymenobacter coccineus sp. nov., Hymenobacter lapidarius sp. nov. and Hymenobacter glacialis sp. nov., isolated from Antarctic soil.</title>
        <authorList>
            <person name="Sedlacek I."/>
            <person name="Kralova S."/>
            <person name="Kyrova K."/>
            <person name="Maslanova I."/>
            <person name="Stankova E."/>
            <person name="Vrbovska V."/>
            <person name="Nemec M."/>
            <person name="Bartak M."/>
            <person name="Svec P."/>
            <person name="Busse H.-J."/>
            <person name="Pantucek R."/>
        </authorList>
    </citation>
    <scope>NUCLEOTIDE SEQUENCE [LARGE SCALE GENOMIC DNA]</scope>
    <source>
        <strain evidence="2 3">CCM 8649</strain>
    </source>
</reference>
<keyword evidence="3" id="KW-1185">Reference proteome</keyword>
<sequence>MRVAIYARVSTKTKGQDTENQLHQLRAFAEQHGTLYKVFTDEESGGKADRTEFKALLLEAYQKKFDLVVFWRLDRFSREGALATLKYLKELASHGVAYKSFTEPYLDSLGPFGDVIVSMLATIAAQDLVKIRENTKAALDKKKAAGMKLGAPTKAQDVIDQVRRLEAGGASNQAISRALKMSPSTVAKYLVGKE</sequence>
<dbReference type="SUPFAM" id="SSF53041">
    <property type="entry name" value="Resolvase-like"/>
    <property type="match status" value="1"/>
</dbReference>
<dbReference type="Gene3D" id="1.10.10.60">
    <property type="entry name" value="Homeodomain-like"/>
    <property type="match status" value="1"/>
</dbReference>
<dbReference type="SMART" id="SM00857">
    <property type="entry name" value="Resolvase"/>
    <property type="match status" value="1"/>
</dbReference>
<dbReference type="InterPro" id="IPR036162">
    <property type="entry name" value="Resolvase-like_N_sf"/>
</dbReference>
<dbReference type="GO" id="GO:0000150">
    <property type="term" value="F:DNA strand exchange activity"/>
    <property type="evidence" value="ECO:0007669"/>
    <property type="project" value="InterPro"/>
</dbReference>
<evidence type="ECO:0000313" key="2">
    <source>
        <dbReference type="EMBL" id="OGX91905.1"/>
    </source>
</evidence>
<dbReference type="InterPro" id="IPR050639">
    <property type="entry name" value="SSR_resolvase"/>
</dbReference>
<feature type="domain" description="Resolvase/invertase-type recombinase catalytic" evidence="1">
    <location>
        <begin position="2"/>
        <end position="146"/>
    </location>
</feature>
<organism evidence="2 3">
    <name type="scientific">Hymenobacter coccineus</name>
    <dbReference type="NCBI Taxonomy" id="1908235"/>
    <lineage>
        <taxon>Bacteria</taxon>
        <taxon>Pseudomonadati</taxon>
        <taxon>Bacteroidota</taxon>
        <taxon>Cytophagia</taxon>
        <taxon>Cytophagales</taxon>
        <taxon>Hymenobacteraceae</taxon>
        <taxon>Hymenobacter</taxon>
    </lineage>
</organism>
<dbReference type="RefSeq" id="WP_070740163.1">
    <property type="nucleotide sequence ID" value="NZ_MDZA01000024.1"/>
</dbReference>
<protein>
    <recommendedName>
        <fullName evidence="1">Resolvase/invertase-type recombinase catalytic domain-containing protein</fullName>
    </recommendedName>
</protein>
<comment type="caution">
    <text evidence="2">The sequence shown here is derived from an EMBL/GenBank/DDBJ whole genome shotgun (WGS) entry which is preliminary data.</text>
</comment>
<dbReference type="OrthoDB" id="942413at2"/>
<dbReference type="PANTHER" id="PTHR30461">
    <property type="entry name" value="DNA-INVERTASE FROM LAMBDOID PROPHAGE"/>
    <property type="match status" value="1"/>
</dbReference>
<dbReference type="PROSITE" id="PS51736">
    <property type="entry name" value="RECOMBINASES_3"/>
    <property type="match status" value="1"/>
</dbReference>
<dbReference type="InterPro" id="IPR006119">
    <property type="entry name" value="Resolv_N"/>
</dbReference>
<name>A0A1G1TM11_9BACT</name>
<dbReference type="AlphaFoldDB" id="A0A1G1TM11"/>
<proteinExistence type="predicted"/>
<dbReference type="EMBL" id="MDZA01000024">
    <property type="protein sequence ID" value="OGX91905.1"/>
    <property type="molecule type" value="Genomic_DNA"/>
</dbReference>
<dbReference type="GO" id="GO:0003677">
    <property type="term" value="F:DNA binding"/>
    <property type="evidence" value="ECO:0007669"/>
    <property type="project" value="InterPro"/>
</dbReference>
<dbReference type="CDD" id="cd03768">
    <property type="entry name" value="SR_ResInv"/>
    <property type="match status" value="1"/>
</dbReference>
<evidence type="ECO:0000259" key="1">
    <source>
        <dbReference type="PROSITE" id="PS51736"/>
    </source>
</evidence>
<evidence type="ECO:0000313" key="3">
    <source>
        <dbReference type="Proteomes" id="UP000177506"/>
    </source>
</evidence>
<dbReference type="Pfam" id="PF00239">
    <property type="entry name" value="Resolvase"/>
    <property type="match status" value="1"/>
</dbReference>